<gene>
    <name evidence="12" type="ORF">Lgee_1733</name>
</gene>
<dbReference type="SMART" id="SM00448">
    <property type="entry name" value="REC"/>
    <property type="match status" value="1"/>
</dbReference>
<dbReference type="RefSeq" id="WP_051550941.1">
    <property type="nucleotide sequence ID" value="NZ_CAAAHN010000017.1"/>
</dbReference>
<sequence length="805" mass="89524">MATGDAPAYPPTPDFTGMTAEMNKLRDSGTDGNHLHAAPQYPVLEFLLNQRSDVLFVVNHALCIDFFNPHAESLFQVSASQVTGMPFVQFCKAHHLPDFLTPLYARMQNDAVIHDIPLTVHGKSTAWTIYQLPGTQTPSWLLSTNVQTSTTPQDERIHLETLIENMPCNVYWMDVDCRMLGCNRNVLSMLNMSFEDFRGKTYEELAVICNWPEGLAEKLKNDDLKVLQTGLPMFGVEDPPIPHADNHTLNLLTSRVPLRNQNGELAGVAGISVDISELKRAREMAEAANQSKAEFIANMSHDLRTPLSGVVGMSKILEEQLQKHENRQYARWINESGEQLLALLNTIMEVVSAQHVNENDLRLSMIDIRQLVHGIASLELPSIRLKHLDLQIDIDKNVPQCIITDATKLHRILLNLCGNAIKFTDNGYVALSVQLIERREKEAVLEFAIEDSGIGIAADIQEKVFDRFFRARESFRGSQPGHGVGLHIVRTYVELLGSSIQLYSEPGTGSRFSFILTVEVRQDMEQAQHTLPEGVSPMVMEPVWTPASAHEAPHILLIEDNLIALRLVETLTRQAGCRHTSVLDAESALNLLAHESFDLILTDIGLPGMSGIELTARIREAERASKAPSVPIIALSAHVDAHSEADCLHAGINAILQKPARLPALKAMIRQFIPSADFSEQEPAIPAPDFGLDAFPLFDAIEAMDMAGGEGALRELLPLMLEQSLPDDEKALREASERQDWVQIRAHAHRLKSTALYCGARRLAEACLRTEQLAANPPKDASLLDTRLFQVLQDTQARIREWLVE</sequence>
<dbReference type="InterPro" id="IPR003661">
    <property type="entry name" value="HisK_dim/P_dom"/>
</dbReference>
<dbReference type="GO" id="GO:0000155">
    <property type="term" value="F:phosphorelay sensor kinase activity"/>
    <property type="evidence" value="ECO:0007669"/>
    <property type="project" value="InterPro"/>
</dbReference>
<dbReference type="Proteomes" id="UP000054785">
    <property type="component" value="Unassembled WGS sequence"/>
</dbReference>
<keyword evidence="11" id="KW-0472">Membrane</keyword>
<dbReference type="InterPro" id="IPR000014">
    <property type="entry name" value="PAS"/>
</dbReference>
<dbReference type="InterPro" id="IPR011006">
    <property type="entry name" value="CheY-like_superfamily"/>
</dbReference>
<dbReference type="CDD" id="cd16922">
    <property type="entry name" value="HATPase_EvgS-ArcB-TorS-like"/>
    <property type="match status" value="1"/>
</dbReference>
<reference evidence="12 13" key="1">
    <citation type="submission" date="2015-11" db="EMBL/GenBank/DDBJ databases">
        <title>Genomic analysis of 38 Legionella species identifies large and diverse effector repertoires.</title>
        <authorList>
            <person name="Burstein D."/>
            <person name="Amaro F."/>
            <person name="Zusman T."/>
            <person name="Lifshitz Z."/>
            <person name="Cohen O."/>
            <person name="Gilbert J.A."/>
            <person name="Pupko T."/>
            <person name="Shuman H.A."/>
            <person name="Segal G."/>
        </authorList>
    </citation>
    <scope>NUCLEOTIDE SEQUENCE [LARGE SCALE GENOMIC DNA]</scope>
    <source>
        <strain evidence="12 13">ATCC 49504</strain>
    </source>
</reference>
<dbReference type="Gene3D" id="3.30.450.20">
    <property type="entry name" value="PAS domain"/>
    <property type="match status" value="2"/>
</dbReference>
<dbReference type="CDD" id="cd00130">
    <property type="entry name" value="PAS"/>
    <property type="match status" value="1"/>
</dbReference>
<dbReference type="STRING" id="45065.Lgee_1733"/>
<dbReference type="GO" id="GO:0005524">
    <property type="term" value="F:ATP binding"/>
    <property type="evidence" value="ECO:0007669"/>
    <property type="project" value="UniProtKB-KW"/>
</dbReference>
<dbReference type="Pfam" id="PF01627">
    <property type="entry name" value="Hpt"/>
    <property type="match status" value="1"/>
</dbReference>
<evidence type="ECO:0000256" key="2">
    <source>
        <dbReference type="ARBA" id="ARBA00004651"/>
    </source>
</evidence>
<dbReference type="InterPro" id="IPR036097">
    <property type="entry name" value="HisK_dim/P_sf"/>
</dbReference>
<dbReference type="SUPFAM" id="SSF55874">
    <property type="entry name" value="ATPase domain of HSP90 chaperone/DNA topoisomerase II/histidine kinase"/>
    <property type="match status" value="1"/>
</dbReference>
<dbReference type="SUPFAM" id="SSF47226">
    <property type="entry name" value="Histidine-containing phosphotransfer domain, HPT domain"/>
    <property type="match status" value="1"/>
</dbReference>
<dbReference type="InterPro" id="IPR036641">
    <property type="entry name" value="HPT_dom_sf"/>
</dbReference>
<dbReference type="InterPro" id="IPR005467">
    <property type="entry name" value="His_kinase_dom"/>
</dbReference>
<name>A0A0W0TPB3_9GAMM</name>
<dbReference type="InterPro" id="IPR004358">
    <property type="entry name" value="Sig_transdc_His_kin-like_C"/>
</dbReference>
<evidence type="ECO:0000256" key="7">
    <source>
        <dbReference type="ARBA" id="ARBA00022741"/>
    </source>
</evidence>
<keyword evidence="12" id="KW-0808">Transferase</keyword>
<dbReference type="SMART" id="SM00388">
    <property type="entry name" value="HisKA"/>
    <property type="match status" value="1"/>
</dbReference>
<dbReference type="Pfam" id="PF13426">
    <property type="entry name" value="PAS_9"/>
    <property type="match status" value="1"/>
</dbReference>
<dbReference type="InterPro" id="IPR013656">
    <property type="entry name" value="PAS_4"/>
</dbReference>
<dbReference type="PRINTS" id="PR00344">
    <property type="entry name" value="BCTRLSENSOR"/>
</dbReference>
<dbReference type="AlphaFoldDB" id="A0A0W0TPB3"/>
<proteinExistence type="predicted"/>
<dbReference type="Gene3D" id="3.30.565.10">
    <property type="entry name" value="Histidine kinase-like ATPase, C-terminal domain"/>
    <property type="match status" value="1"/>
</dbReference>
<dbReference type="InterPro" id="IPR000700">
    <property type="entry name" value="PAS-assoc_C"/>
</dbReference>
<dbReference type="InterPro" id="IPR008207">
    <property type="entry name" value="Sig_transdc_His_kin_Hpt_dom"/>
</dbReference>
<evidence type="ECO:0000313" key="12">
    <source>
        <dbReference type="EMBL" id="KTC97412.1"/>
    </source>
</evidence>
<evidence type="ECO:0000256" key="8">
    <source>
        <dbReference type="ARBA" id="ARBA00022840"/>
    </source>
</evidence>
<comment type="subcellular location">
    <subcellularLocation>
        <location evidence="2">Cell membrane</location>
        <topology evidence="2">Multi-pass membrane protein</topology>
    </subcellularLocation>
</comment>
<dbReference type="SMART" id="SM00073">
    <property type="entry name" value="HPT"/>
    <property type="match status" value="1"/>
</dbReference>
<evidence type="ECO:0000256" key="9">
    <source>
        <dbReference type="ARBA" id="ARBA00022989"/>
    </source>
</evidence>
<dbReference type="SUPFAM" id="SSF55785">
    <property type="entry name" value="PYP-like sensor domain (PAS domain)"/>
    <property type="match status" value="2"/>
</dbReference>
<dbReference type="PANTHER" id="PTHR45339">
    <property type="entry name" value="HYBRID SIGNAL TRANSDUCTION HISTIDINE KINASE J"/>
    <property type="match status" value="1"/>
</dbReference>
<dbReference type="PROSITE" id="PS50894">
    <property type="entry name" value="HPT"/>
    <property type="match status" value="1"/>
</dbReference>
<keyword evidence="12" id="KW-0418">Kinase</keyword>
<dbReference type="InterPro" id="IPR035965">
    <property type="entry name" value="PAS-like_dom_sf"/>
</dbReference>
<dbReference type="InterPro" id="IPR036890">
    <property type="entry name" value="HATPase_C_sf"/>
</dbReference>
<dbReference type="InterPro" id="IPR003594">
    <property type="entry name" value="HATPase_dom"/>
</dbReference>
<keyword evidence="6" id="KW-0812">Transmembrane</keyword>
<dbReference type="CDD" id="cd00082">
    <property type="entry name" value="HisKA"/>
    <property type="match status" value="1"/>
</dbReference>
<evidence type="ECO:0000256" key="11">
    <source>
        <dbReference type="ARBA" id="ARBA00023136"/>
    </source>
</evidence>
<dbReference type="SUPFAM" id="SSF47384">
    <property type="entry name" value="Homodimeric domain of signal transducing histidine kinase"/>
    <property type="match status" value="1"/>
</dbReference>
<dbReference type="PROSITE" id="PS50113">
    <property type="entry name" value="PAC"/>
    <property type="match status" value="1"/>
</dbReference>
<comment type="catalytic activity">
    <reaction evidence="1">
        <text>ATP + protein L-histidine = ADP + protein N-phospho-L-histidine.</text>
        <dbReference type="EC" id="2.7.13.3"/>
    </reaction>
</comment>
<dbReference type="CDD" id="cd17546">
    <property type="entry name" value="REC_hyHK_CKI1_RcsC-like"/>
    <property type="match status" value="1"/>
</dbReference>
<organism evidence="12 13">
    <name type="scientific">Legionella geestiana</name>
    <dbReference type="NCBI Taxonomy" id="45065"/>
    <lineage>
        <taxon>Bacteria</taxon>
        <taxon>Pseudomonadati</taxon>
        <taxon>Pseudomonadota</taxon>
        <taxon>Gammaproteobacteria</taxon>
        <taxon>Legionellales</taxon>
        <taxon>Legionellaceae</taxon>
        <taxon>Legionella</taxon>
    </lineage>
</organism>
<keyword evidence="10" id="KW-0902">Two-component regulatory system</keyword>
<comment type="caution">
    <text evidence="12">The sequence shown here is derived from an EMBL/GenBank/DDBJ whole genome shotgun (WGS) entry which is preliminary data.</text>
</comment>
<evidence type="ECO:0000256" key="10">
    <source>
        <dbReference type="ARBA" id="ARBA00023012"/>
    </source>
</evidence>
<dbReference type="Pfam" id="PF02518">
    <property type="entry name" value="HATPase_c"/>
    <property type="match status" value="1"/>
</dbReference>
<dbReference type="CDD" id="cd00088">
    <property type="entry name" value="HPT"/>
    <property type="match status" value="1"/>
</dbReference>
<dbReference type="Pfam" id="PF00072">
    <property type="entry name" value="Response_reg"/>
    <property type="match status" value="1"/>
</dbReference>
<keyword evidence="13" id="KW-1185">Reference proteome</keyword>
<dbReference type="GO" id="GO:0005886">
    <property type="term" value="C:plasma membrane"/>
    <property type="evidence" value="ECO:0007669"/>
    <property type="project" value="UniProtKB-SubCell"/>
</dbReference>
<evidence type="ECO:0000313" key="13">
    <source>
        <dbReference type="Proteomes" id="UP000054785"/>
    </source>
</evidence>
<dbReference type="PATRIC" id="fig|45065.4.peg.1883"/>
<dbReference type="SUPFAM" id="SSF52172">
    <property type="entry name" value="CheY-like"/>
    <property type="match status" value="1"/>
</dbReference>
<dbReference type="PROSITE" id="PS50110">
    <property type="entry name" value="RESPONSE_REGULATORY"/>
    <property type="match status" value="1"/>
</dbReference>
<dbReference type="Gene3D" id="1.10.287.130">
    <property type="match status" value="1"/>
</dbReference>
<dbReference type="Gene3D" id="3.40.50.2300">
    <property type="match status" value="1"/>
</dbReference>
<dbReference type="SMART" id="SM00091">
    <property type="entry name" value="PAS"/>
    <property type="match status" value="2"/>
</dbReference>
<dbReference type="InterPro" id="IPR001789">
    <property type="entry name" value="Sig_transdc_resp-reg_receiver"/>
</dbReference>
<dbReference type="EMBL" id="LNYC01000070">
    <property type="protein sequence ID" value="KTC97412.1"/>
    <property type="molecule type" value="Genomic_DNA"/>
</dbReference>
<dbReference type="PANTHER" id="PTHR45339:SF1">
    <property type="entry name" value="HYBRID SIGNAL TRANSDUCTION HISTIDINE KINASE J"/>
    <property type="match status" value="1"/>
</dbReference>
<dbReference type="Pfam" id="PF08448">
    <property type="entry name" value="PAS_4"/>
    <property type="match status" value="1"/>
</dbReference>
<accession>A0A0W0TPB3</accession>
<dbReference type="Gene3D" id="1.20.120.160">
    <property type="entry name" value="HPT domain"/>
    <property type="match status" value="1"/>
</dbReference>
<dbReference type="OrthoDB" id="9770795at2"/>
<dbReference type="PROSITE" id="PS50109">
    <property type="entry name" value="HIS_KIN"/>
    <property type="match status" value="1"/>
</dbReference>
<dbReference type="Pfam" id="PF00512">
    <property type="entry name" value="HisKA"/>
    <property type="match status" value="1"/>
</dbReference>
<evidence type="ECO:0000256" key="3">
    <source>
        <dbReference type="ARBA" id="ARBA00012438"/>
    </source>
</evidence>
<evidence type="ECO:0000256" key="1">
    <source>
        <dbReference type="ARBA" id="ARBA00000085"/>
    </source>
</evidence>
<keyword evidence="4" id="KW-1003">Cell membrane</keyword>
<protein>
    <recommendedName>
        <fullName evidence="3">histidine kinase</fullName>
        <ecNumber evidence="3">2.7.13.3</ecNumber>
    </recommendedName>
</protein>
<keyword evidence="5" id="KW-0597">Phosphoprotein</keyword>
<keyword evidence="9" id="KW-1133">Transmembrane helix</keyword>
<keyword evidence="8" id="KW-0067">ATP-binding</keyword>
<evidence type="ECO:0000256" key="4">
    <source>
        <dbReference type="ARBA" id="ARBA00022475"/>
    </source>
</evidence>
<keyword evidence="7" id="KW-0547">Nucleotide-binding</keyword>
<dbReference type="EC" id="2.7.13.3" evidence="3"/>
<dbReference type="SMART" id="SM00387">
    <property type="entry name" value="HATPase_c"/>
    <property type="match status" value="1"/>
</dbReference>
<evidence type="ECO:0000256" key="6">
    <source>
        <dbReference type="ARBA" id="ARBA00022692"/>
    </source>
</evidence>
<evidence type="ECO:0000256" key="5">
    <source>
        <dbReference type="ARBA" id="ARBA00022553"/>
    </source>
</evidence>